<dbReference type="InterPro" id="IPR036705">
    <property type="entry name" value="Ribosyl_crysJ1_sf"/>
</dbReference>
<proteinExistence type="inferred from homology"/>
<evidence type="ECO:0000313" key="4">
    <source>
        <dbReference type="Proteomes" id="UP001595715"/>
    </source>
</evidence>
<dbReference type="EMBL" id="JBHSAM010000028">
    <property type="protein sequence ID" value="MFC4101174.1"/>
    <property type="molecule type" value="Genomic_DNA"/>
</dbReference>
<evidence type="ECO:0000256" key="1">
    <source>
        <dbReference type="ARBA" id="ARBA00010702"/>
    </source>
</evidence>
<sequence>MSKVRDGILGLCVGDALGVPVEFRSRKELEESPLTDMIGYGSHNQPAGTWSDDSSLTFALMQSVADCGGVDLYDVADNFTGWLYKLRWTPHGRVFDVGIATARAIERLNDELIRPDLAGGRSESSNGNGSLMRILPLAYVLQGAEMEERMTVIRQVSSITHGHDVSVIGCSLYVEIAIGLLDGMALHDAIAGAVETVNAAYGENPELRRYDRILQGGLQDIAREDIQSGGYVVHTLEAALWCLLHASSYEEAVLEAINLGDDTDTTGAVAGGLAGIIYGAASIPSHWVAGLARLADIEALCVRFEAACGAAGQAD</sequence>
<gene>
    <name evidence="3" type="ORF">ACFOZ8_16150</name>
</gene>
<dbReference type="InterPro" id="IPR005502">
    <property type="entry name" value="Ribosyl_crysJ1"/>
</dbReference>
<dbReference type="Pfam" id="PF03747">
    <property type="entry name" value="ADP_ribosyl_GH"/>
    <property type="match status" value="1"/>
</dbReference>
<dbReference type="Gene3D" id="1.10.4080.10">
    <property type="entry name" value="ADP-ribosylation/Crystallin J1"/>
    <property type="match status" value="1"/>
</dbReference>
<evidence type="ECO:0000313" key="3">
    <source>
        <dbReference type="EMBL" id="MFC4101174.1"/>
    </source>
</evidence>
<keyword evidence="2" id="KW-0378">Hydrolase</keyword>
<evidence type="ECO:0000256" key="2">
    <source>
        <dbReference type="ARBA" id="ARBA00022801"/>
    </source>
</evidence>
<reference evidence="4" key="1">
    <citation type="journal article" date="2019" name="Int. J. Syst. Evol. Microbiol.">
        <title>The Global Catalogue of Microorganisms (GCM) 10K type strain sequencing project: providing services to taxonomists for standard genome sequencing and annotation.</title>
        <authorList>
            <consortium name="The Broad Institute Genomics Platform"/>
            <consortium name="The Broad Institute Genome Sequencing Center for Infectious Disease"/>
            <person name="Wu L."/>
            <person name="Ma J."/>
        </authorList>
    </citation>
    <scope>NUCLEOTIDE SEQUENCE [LARGE SCALE GENOMIC DNA]</scope>
    <source>
        <strain evidence="4">IBRC-M 10987</strain>
    </source>
</reference>
<dbReference type="RefSeq" id="WP_377719799.1">
    <property type="nucleotide sequence ID" value="NZ_JBHSAM010000028.1"/>
</dbReference>
<comment type="caution">
    <text evidence="3">The sequence shown here is derived from an EMBL/GenBank/DDBJ whole genome shotgun (WGS) entry which is preliminary data.</text>
</comment>
<accession>A0ABV8K5A4</accession>
<dbReference type="Proteomes" id="UP001595715">
    <property type="component" value="Unassembled WGS sequence"/>
</dbReference>
<organism evidence="3 4">
    <name type="scientific">Paenibacillus xanthanilyticus</name>
    <dbReference type="NCBI Taxonomy" id="1783531"/>
    <lineage>
        <taxon>Bacteria</taxon>
        <taxon>Bacillati</taxon>
        <taxon>Bacillota</taxon>
        <taxon>Bacilli</taxon>
        <taxon>Bacillales</taxon>
        <taxon>Paenibacillaceae</taxon>
        <taxon>Paenibacillus</taxon>
    </lineage>
</organism>
<dbReference type="SUPFAM" id="SSF101478">
    <property type="entry name" value="ADP-ribosylglycohydrolase"/>
    <property type="match status" value="1"/>
</dbReference>
<protein>
    <submittedName>
        <fullName evidence="3">ADP-ribosylglycohydrolase family protein</fullName>
    </submittedName>
</protein>
<comment type="similarity">
    <text evidence="1">Belongs to the ADP-ribosylglycohydrolase family.</text>
</comment>
<dbReference type="PANTHER" id="PTHR16222">
    <property type="entry name" value="ADP-RIBOSYLGLYCOHYDROLASE"/>
    <property type="match status" value="1"/>
</dbReference>
<dbReference type="PANTHER" id="PTHR16222:SF24">
    <property type="entry name" value="ADP-RIBOSYLHYDROLASE ARH3"/>
    <property type="match status" value="1"/>
</dbReference>
<keyword evidence="4" id="KW-1185">Reference proteome</keyword>
<dbReference type="InterPro" id="IPR050792">
    <property type="entry name" value="ADP-ribosylglycohydrolase"/>
</dbReference>
<name>A0ABV8K5A4_9BACL</name>